<dbReference type="EMBL" id="SCEB01215502">
    <property type="protein sequence ID" value="RXM29229.1"/>
    <property type="molecule type" value="Genomic_DNA"/>
</dbReference>
<evidence type="ECO:0000313" key="1">
    <source>
        <dbReference type="EMBL" id="RXM29229.1"/>
    </source>
</evidence>
<accession>A0A444U293</accession>
<dbReference type="AlphaFoldDB" id="A0A444U293"/>
<gene>
    <name evidence="1" type="ORF">EOD39_9000</name>
</gene>
<reference evidence="1 2" key="1">
    <citation type="submission" date="2019-01" db="EMBL/GenBank/DDBJ databases">
        <title>Draft Genome and Complete Hox-Cluster Characterization of the Sterlet Sturgeon (Acipenser ruthenus).</title>
        <authorList>
            <person name="Wei Q."/>
        </authorList>
    </citation>
    <scope>NUCLEOTIDE SEQUENCE [LARGE SCALE GENOMIC DNA]</scope>
    <source>
        <strain evidence="1">WHYD16114868_AA</strain>
        <tissue evidence="1">Blood</tissue>
    </source>
</reference>
<organism evidence="1 2">
    <name type="scientific">Acipenser ruthenus</name>
    <name type="common">Sterlet sturgeon</name>
    <dbReference type="NCBI Taxonomy" id="7906"/>
    <lineage>
        <taxon>Eukaryota</taxon>
        <taxon>Metazoa</taxon>
        <taxon>Chordata</taxon>
        <taxon>Craniata</taxon>
        <taxon>Vertebrata</taxon>
        <taxon>Euteleostomi</taxon>
        <taxon>Actinopterygii</taxon>
        <taxon>Chondrostei</taxon>
        <taxon>Acipenseriformes</taxon>
        <taxon>Acipenseridae</taxon>
        <taxon>Acipenser</taxon>
    </lineage>
</organism>
<dbReference type="Proteomes" id="UP000289886">
    <property type="component" value="Unassembled WGS sequence"/>
</dbReference>
<proteinExistence type="predicted"/>
<protein>
    <submittedName>
        <fullName evidence="1">Uncharacterized protein</fullName>
    </submittedName>
</protein>
<name>A0A444U293_ACIRT</name>
<evidence type="ECO:0000313" key="2">
    <source>
        <dbReference type="Proteomes" id="UP000289886"/>
    </source>
</evidence>
<keyword evidence="2" id="KW-1185">Reference proteome</keyword>
<comment type="caution">
    <text evidence="1">The sequence shown here is derived from an EMBL/GenBank/DDBJ whole genome shotgun (WGS) entry which is preliminary data.</text>
</comment>
<sequence>MTQLEAKAQQAEIKVAVMMMRSYVKKLMSKFVTTTAIKNADVCEVEYKDKQNQVAAVDYAFEKLPFKEPVLEHSQFIDFQQKMDCDVNEALYFVYRNAS</sequence>